<keyword evidence="2" id="KW-1185">Reference proteome</keyword>
<evidence type="ECO:0000313" key="1">
    <source>
        <dbReference type="EMBL" id="MBD2616067.1"/>
    </source>
</evidence>
<name>A0ABR8HKG2_NOSPU</name>
<comment type="caution">
    <text evidence="1">The sequence shown here is derived from an EMBL/GenBank/DDBJ whole genome shotgun (WGS) entry which is preliminary data.</text>
</comment>
<dbReference type="EMBL" id="JACJTC010000038">
    <property type="protein sequence ID" value="MBD2616067.1"/>
    <property type="molecule type" value="Genomic_DNA"/>
</dbReference>
<protein>
    <submittedName>
        <fullName evidence="1">Uncharacterized protein</fullName>
    </submittedName>
</protein>
<organism evidence="1 2">
    <name type="scientific">Nostoc punctiforme FACHB-252</name>
    <dbReference type="NCBI Taxonomy" id="1357509"/>
    <lineage>
        <taxon>Bacteria</taxon>
        <taxon>Bacillati</taxon>
        <taxon>Cyanobacteriota</taxon>
        <taxon>Cyanophyceae</taxon>
        <taxon>Nostocales</taxon>
        <taxon>Nostocaceae</taxon>
        <taxon>Nostoc</taxon>
    </lineage>
</organism>
<evidence type="ECO:0000313" key="2">
    <source>
        <dbReference type="Proteomes" id="UP000606396"/>
    </source>
</evidence>
<accession>A0ABR8HKG2</accession>
<reference evidence="1 2" key="1">
    <citation type="journal article" date="2020" name="ISME J.">
        <title>Comparative genomics reveals insights into cyanobacterial evolution and habitat adaptation.</title>
        <authorList>
            <person name="Chen M.Y."/>
            <person name="Teng W.K."/>
            <person name="Zhao L."/>
            <person name="Hu C.X."/>
            <person name="Zhou Y.K."/>
            <person name="Han B.P."/>
            <person name="Song L.R."/>
            <person name="Shu W.S."/>
        </authorList>
    </citation>
    <scope>NUCLEOTIDE SEQUENCE [LARGE SCALE GENOMIC DNA]</scope>
    <source>
        <strain evidence="1 2">FACHB-252</strain>
    </source>
</reference>
<dbReference type="Proteomes" id="UP000606396">
    <property type="component" value="Unassembled WGS sequence"/>
</dbReference>
<proteinExistence type="predicted"/>
<sequence>MSIILRFENFVTSFYPYPVTLTAVFLPKMSENTFDTRVCCCGMSCEAQLVLGWGDRSLSVR</sequence>
<gene>
    <name evidence="1" type="ORF">H6G94_33315</name>
</gene>